<dbReference type="AlphaFoldDB" id="A0A1H8SUT9"/>
<gene>
    <name evidence="2" type="ORF">SAMN04488052_103206</name>
</gene>
<organism evidence="2 3">
    <name type="scientific">Aquisalimonas asiatica</name>
    <dbReference type="NCBI Taxonomy" id="406100"/>
    <lineage>
        <taxon>Bacteria</taxon>
        <taxon>Pseudomonadati</taxon>
        <taxon>Pseudomonadota</taxon>
        <taxon>Gammaproteobacteria</taxon>
        <taxon>Chromatiales</taxon>
        <taxon>Ectothiorhodospiraceae</taxon>
        <taxon>Aquisalimonas</taxon>
    </lineage>
</organism>
<reference evidence="2 3" key="1">
    <citation type="submission" date="2016-10" db="EMBL/GenBank/DDBJ databases">
        <authorList>
            <person name="de Groot N.N."/>
        </authorList>
    </citation>
    <scope>NUCLEOTIDE SEQUENCE [LARGE SCALE GENOMIC DNA]</scope>
    <source>
        <strain evidence="2 3">CGMCC 1.6291</strain>
    </source>
</reference>
<name>A0A1H8SUT9_9GAMM</name>
<feature type="region of interest" description="Disordered" evidence="1">
    <location>
        <begin position="14"/>
        <end position="37"/>
    </location>
</feature>
<proteinExistence type="predicted"/>
<protein>
    <submittedName>
        <fullName evidence="2">Uncharacterized protein</fullName>
    </submittedName>
</protein>
<evidence type="ECO:0000256" key="1">
    <source>
        <dbReference type="SAM" id="MobiDB-lite"/>
    </source>
</evidence>
<dbReference type="RefSeq" id="WP_091642475.1">
    <property type="nucleotide sequence ID" value="NZ_FOEG01000003.1"/>
</dbReference>
<dbReference type="EMBL" id="FOEG01000003">
    <property type="protein sequence ID" value="SEO82256.1"/>
    <property type="molecule type" value="Genomic_DNA"/>
</dbReference>
<sequence>MLAALGLAACAGQDRGDSVTADEESQRQAPLSVDEERVQTAAGETLAERASIPSQINVDADASFGASERILDAALSADGEWLAVTTSGAAHGAGWLKSLEEGHWYPAAFQYGGSVGLWQWSDESRYVAFILEGPAEGQTISIVDRNGLDETVKTTALPVDRCVADDDAQQTERPPYQEPLVWYDGRLLLEVESRRYLFDPAAGACQPVG</sequence>
<accession>A0A1H8SUT9</accession>
<keyword evidence="3" id="KW-1185">Reference proteome</keyword>
<dbReference type="STRING" id="406100.SAMN04488052_103206"/>
<evidence type="ECO:0000313" key="2">
    <source>
        <dbReference type="EMBL" id="SEO82256.1"/>
    </source>
</evidence>
<dbReference type="OrthoDB" id="6157243at2"/>
<evidence type="ECO:0000313" key="3">
    <source>
        <dbReference type="Proteomes" id="UP000199657"/>
    </source>
</evidence>
<dbReference type="Proteomes" id="UP000199657">
    <property type="component" value="Unassembled WGS sequence"/>
</dbReference>
<dbReference type="SUPFAM" id="SSF50993">
    <property type="entry name" value="Peptidase/esterase 'gauge' domain"/>
    <property type="match status" value="1"/>
</dbReference>